<accession>D3BHI4</accession>
<comment type="caution">
    <text evidence="7">The sequence shown here is derived from an EMBL/GenBank/DDBJ whole genome shotgun (WGS) entry which is preliminary data.</text>
</comment>
<comment type="similarity">
    <text evidence="2">Belongs to the universal ribosomal protein uL29 family.</text>
</comment>
<evidence type="ECO:0000256" key="2">
    <source>
        <dbReference type="ARBA" id="ARBA00009254"/>
    </source>
</evidence>
<dbReference type="SUPFAM" id="SSF46561">
    <property type="entry name" value="Ribosomal protein L29 (L29p)"/>
    <property type="match status" value="1"/>
</dbReference>
<dbReference type="Proteomes" id="UP000001396">
    <property type="component" value="Unassembled WGS sequence"/>
</dbReference>
<proteinExistence type="inferred from homology"/>
<dbReference type="GO" id="GO:0003735">
    <property type="term" value="F:structural constituent of ribosome"/>
    <property type="evidence" value="ECO:0007669"/>
    <property type="project" value="InterPro"/>
</dbReference>
<dbReference type="EMBL" id="ADBJ01000036">
    <property type="protein sequence ID" value="EFA79161.1"/>
    <property type="molecule type" value="Genomic_DNA"/>
</dbReference>
<dbReference type="RefSeq" id="XP_020431283.1">
    <property type="nucleotide sequence ID" value="XM_020578819.1"/>
</dbReference>
<gene>
    <name evidence="7" type="ORF">PPL_07986</name>
</gene>
<keyword evidence="3" id="KW-0689">Ribosomal protein</keyword>
<dbReference type="OMA" id="YILANCD"/>
<evidence type="ECO:0000256" key="6">
    <source>
        <dbReference type="ARBA" id="ARBA00035289"/>
    </source>
</evidence>
<evidence type="ECO:0000313" key="7">
    <source>
        <dbReference type="EMBL" id="EFA79161.1"/>
    </source>
</evidence>
<keyword evidence="8" id="KW-1185">Reference proteome</keyword>
<keyword evidence="5" id="KW-0687">Ribonucleoprotein</keyword>
<sequence length="223" mass="25415">MNTLFKSINITQRVVLNSTTTFNKNSCRLYSTIVSRSSPLLNNNRLTLNRSAAETTTTTTITSNNTTNNGGGLKDFFEHVYTKGTYPVSGKSWEARDLRGKSFEDLHKLWFVLLKERNKVMTEQELAKNHKLVNPLRLKKIRKSMAAIKVVLGERDRLRKQLYILTKCPESERNQVQKEVERLTKLVGAVSLTPGLRDLEQLQDTLKVDESLESSIDNLQSTN</sequence>
<reference evidence="7 8" key="1">
    <citation type="journal article" date="2011" name="Genome Res.">
        <title>Phylogeny-wide analysis of social amoeba genomes highlights ancient origins for complex intercellular communication.</title>
        <authorList>
            <person name="Heidel A.J."/>
            <person name="Lawal H.M."/>
            <person name="Felder M."/>
            <person name="Schilde C."/>
            <person name="Helps N.R."/>
            <person name="Tunggal B."/>
            <person name="Rivero F."/>
            <person name="John U."/>
            <person name="Schleicher M."/>
            <person name="Eichinger L."/>
            <person name="Platzer M."/>
            <person name="Noegel A.A."/>
            <person name="Schaap P."/>
            <person name="Gloeckner G."/>
        </authorList>
    </citation>
    <scope>NUCLEOTIDE SEQUENCE [LARGE SCALE GENOMIC DNA]</scope>
    <source>
        <strain evidence="8">ATCC 26659 / Pp 5 / PN500</strain>
    </source>
</reference>
<protein>
    <recommendedName>
        <fullName evidence="6">Large ribosomal subunit protein uL29m</fullName>
    </recommendedName>
</protein>
<dbReference type="GO" id="GO:0005762">
    <property type="term" value="C:mitochondrial large ribosomal subunit"/>
    <property type="evidence" value="ECO:0007669"/>
    <property type="project" value="TreeGrafter"/>
</dbReference>
<evidence type="ECO:0000256" key="5">
    <source>
        <dbReference type="ARBA" id="ARBA00023274"/>
    </source>
</evidence>
<organism evidence="7 8">
    <name type="scientific">Heterostelium pallidum (strain ATCC 26659 / Pp 5 / PN500)</name>
    <name type="common">Cellular slime mold</name>
    <name type="synonym">Polysphondylium pallidum</name>
    <dbReference type="NCBI Taxonomy" id="670386"/>
    <lineage>
        <taxon>Eukaryota</taxon>
        <taxon>Amoebozoa</taxon>
        <taxon>Evosea</taxon>
        <taxon>Eumycetozoa</taxon>
        <taxon>Dictyostelia</taxon>
        <taxon>Acytosteliales</taxon>
        <taxon>Acytosteliaceae</taxon>
        <taxon>Heterostelium</taxon>
    </lineage>
</organism>
<dbReference type="InterPro" id="IPR036049">
    <property type="entry name" value="Ribosomal_uL29_sf"/>
</dbReference>
<dbReference type="FunCoup" id="D3BHI4">
    <property type="interactions" value="9"/>
</dbReference>
<evidence type="ECO:0000313" key="8">
    <source>
        <dbReference type="Proteomes" id="UP000001396"/>
    </source>
</evidence>
<dbReference type="PANTHER" id="PTHR21183:SF18">
    <property type="entry name" value="LARGE RIBOSOMAL SUBUNIT PROTEIN UL29M"/>
    <property type="match status" value="1"/>
</dbReference>
<dbReference type="PANTHER" id="PTHR21183">
    <property type="entry name" value="RIBOSOMAL PROTEIN L47, MITOCHONDRIAL-RELATED"/>
    <property type="match status" value="1"/>
</dbReference>
<evidence type="ECO:0000256" key="4">
    <source>
        <dbReference type="ARBA" id="ARBA00023128"/>
    </source>
</evidence>
<comment type="subcellular location">
    <subcellularLocation>
        <location evidence="1">Mitochondrion</location>
    </subcellularLocation>
</comment>
<dbReference type="InterPro" id="IPR038340">
    <property type="entry name" value="MRP-L47_sf"/>
</dbReference>
<dbReference type="GO" id="GO:0032543">
    <property type="term" value="P:mitochondrial translation"/>
    <property type="evidence" value="ECO:0007669"/>
    <property type="project" value="TreeGrafter"/>
</dbReference>
<keyword evidence="4" id="KW-0496">Mitochondrion</keyword>
<dbReference type="InterPro" id="IPR010729">
    <property type="entry name" value="Ribosomal_uL29_mit"/>
</dbReference>
<dbReference type="Pfam" id="PF06984">
    <property type="entry name" value="MRP-L47"/>
    <property type="match status" value="1"/>
</dbReference>
<evidence type="ECO:0000256" key="3">
    <source>
        <dbReference type="ARBA" id="ARBA00022980"/>
    </source>
</evidence>
<dbReference type="GeneID" id="31363466"/>
<name>D3BHI4_HETP5</name>
<dbReference type="InParanoid" id="D3BHI4"/>
<dbReference type="STRING" id="670386.D3BHI4"/>
<dbReference type="AlphaFoldDB" id="D3BHI4"/>
<dbReference type="Gene3D" id="6.10.330.20">
    <property type="match status" value="1"/>
</dbReference>
<evidence type="ECO:0000256" key="1">
    <source>
        <dbReference type="ARBA" id="ARBA00004173"/>
    </source>
</evidence>